<dbReference type="InterPro" id="IPR049704">
    <property type="entry name" value="Aminotrans_3_PPA_site"/>
</dbReference>
<dbReference type="SUPFAM" id="SSF53383">
    <property type="entry name" value="PLP-dependent transferases"/>
    <property type="match status" value="1"/>
</dbReference>
<comment type="similarity">
    <text evidence="2 4">Belongs to the class-III pyridoxal-phosphate-dependent aminotransferase family.</text>
</comment>
<dbReference type="InterPro" id="IPR050103">
    <property type="entry name" value="Class-III_PLP-dep_AT"/>
</dbReference>
<sequence>MEVYNLSYDEAPVIKTELPGPRSRIALNEQDMLETQSRTYTRAFKLAVDNARGSTVMDLDGNIFIDWFAGISVLNLGHNNPIVRHAIEEQLEKIVHINEVPTEARINFLKTLNSVLPKELKDHARTMFTVTGADACEAAISLARHVSGKKTIVAFGGSYHGVAGDIVGATANYHYRDYAGISPRDIYHLPFPYPYRFPVNVPEGDISKVVIEQLEYIIRDPAAGPGSIGGVLVEPVQGEGGYIVPPDDFLPMLREVTEKYSIPLIFDEVQSGMGRTGKIWASEHYNVSPDIMCISKSVGGGIPASMISYRADYDRDLPAGFHLGTYRANPLALAAGTAILNYLKTSGILDRVTSKGRYIKKRFEEMAGKNPFIGDVRGLGYMIAAELVRDKNTREPATEMANTMKETLFRHGLLMLTCGHYGNVMRYIAPLTIEDHIIESGLDVFSESLDEVSKKMK</sequence>
<dbReference type="GO" id="GO:0008483">
    <property type="term" value="F:transaminase activity"/>
    <property type="evidence" value="ECO:0007669"/>
    <property type="project" value="InterPro"/>
</dbReference>
<proteinExistence type="inferred from homology"/>
<dbReference type="GO" id="GO:0030170">
    <property type="term" value="F:pyridoxal phosphate binding"/>
    <property type="evidence" value="ECO:0007669"/>
    <property type="project" value="InterPro"/>
</dbReference>
<dbReference type="FunCoup" id="A0A0N8VLF4">
    <property type="interactions" value="45"/>
</dbReference>
<dbReference type="CDD" id="cd00610">
    <property type="entry name" value="OAT_like"/>
    <property type="match status" value="1"/>
</dbReference>
<keyword evidence="6" id="KW-1185">Reference proteome</keyword>
<dbReference type="RefSeq" id="WP_055040795.1">
    <property type="nucleotide sequence ID" value="NZ_LKBH01000035.1"/>
</dbReference>
<reference evidence="5 6" key="1">
    <citation type="submission" date="2015-09" db="EMBL/GenBank/DDBJ databases">
        <title>Heavy metals and arsenic resistance mechanisms in polyextremophilic archaea of the family Ferroplasmaceae.</title>
        <authorList>
            <person name="Bulaev A.G."/>
            <person name="Kanygina A.V."/>
        </authorList>
    </citation>
    <scope>NUCLEOTIDE SEQUENCE [LARGE SCALE GENOMIC DNA]</scope>
    <source>
        <strain evidence="5 6">BH2</strain>
    </source>
</reference>
<keyword evidence="3 4" id="KW-0663">Pyridoxal phosphate</keyword>
<dbReference type="GO" id="GO:0042802">
    <property type="term" value="F:identical protein binding"/>
    <property type="evidence" value="ECO:0007669"/>
    <property type="project" value="TreeGrafter"/>
</dbReference>
<dbReference type="InterPro" id="IPR005814">
    <property type="entry name" value="Aminotrans_3"/>
</dbReference>
<evidence type="ECO:0000256" key="2">
    <source>
        <dbReference type="ARBA" id="ARBA00008954"/>
    </source>
</evidence>
<gene>
    <name evidence="5" type="ORF">AOG55_00295</name>
</gene>
<evidence type="ECO:0008006" key="7">
    <source>
        <dbReference type="Google" id="ProtNLM"/>
    </source>
</evidence>
<dbReference type="InParanoid" id="A0A0N8VLF4"/>
<dbReference type="PROSITE" id="PS00600">
    <property type="entry name" value="AA_TRANSFER_CLASS_3"/>
    <property type="match status" value="1"/>
</dbReference>
<dbReference type="Pfam" id="PF00202">
    <property type="entry name" value="Aminotran_3"/>
    <property type="match status" value="1"/>
</dbReference>
<dbReference type="InterPro" id="IPR015421">
    <property type="entry name" value="PyrdxlP-dep_Trfase_major"/>
</dbReference>
<evidence type="ECO:0000313" key="5">
    <source>
        <dbReference type="EMBL" id="KQB36372.1"/>
    </source>
</evidence>
<dbReference type="InterPro" id="IPR015424">
    <property type="entry name" value="PyrdxlP-dep_Trfase"/>
</dbReference>
<evidence type="ECO:0000313" key="6">
    <source>
        <dbReference type="Proteomes" id="UP000050301"/>
    </source>
</evidence>
<dbReference type="AlphaFoldDB" id="A0A0N8VLF4"/>
<dbReference type="EMBL" id="LKBH01000035">
    <property type="protein sequence ID" value="KQB36372.1"/>
    <property type="molecule type" value="Genomic_DNA"/>
</dbReference>
<comment type="caution">
    <text evidence="5">The sequence shown here is derived from an EMBL/GenBank/DDBJ whole genome shotgun (WGS) entry which is preliminary data.</text>
</comment>
<comment type="cofactor">
    <cofactor evidence="1">
        <name>pyridoxal 5'-phosphate</name>
        <dbReference type="ChEBI" id="CHEBI:597326"/>
    </cofactor>
</comment>
<evidence type="ECO:0000256" key="4">
    <source>
        <dbReference type="RuleBase" id="RU003560"/>
    </source>
</evidence>
<name>A0A0N8VLF4_9ARCH</name>
<dbReference type="PANTHER" id="PTHR11986:SF58">
    <property type="entry name" value="LEUCINE_METHIONINE RACEMASE"/>
    <property type="match status" value="1"/>
</dbReference>
<organism evidence="5 6">
    <name type="scientific">Acidiplasma cupricumulans</name>
    <dbReference type="NCBI Taxonomy" id="312540"/>
    <lineage>
        <taxon>Archaea</taxon>
        <taxon>Methanobacteriati</taxon>
        <taxon>Thermoplasmatota</taxon>
        <taxon>Thermoplasmata</taxon>
        <taxon>Thermoplasmatales</taxon>
        <taxon>Ferroplasmaceae</taxon>
        <taxon>Acidiplasma</taxon>
    </lineage>
</organism>
<evidence type="ECO:0000256" key="3">
    <source>
        <dbReference type="ARBA" id="ARBA00022898"/>
    </source>
</evidence>
<dbReference type="PIRSF" id="PIRSF000521">
    <property type="entry name" value="Transaminase_4ab_Lys_Orn"/>
    <property type="match status" value="1"/>
</dbReference>
<dbReference type="InterPro" id="IPR015422">
    <property type="entry name" value="PyrdxlP-dep_Trfase_small"/>
</dbReference>
<accession>A0A0N8VLF4</accession>
<evidence type="ECO:0000256" key="1">
    <source>
        <dbReference type="ARBA" id="ARBA00001933"/>
    </source>
</evidence>
<dbReference type="Gene3D" id="3.40.640.10">
    <property type="entry name" value="Type I PLP-dependent aspartate aminotransferase-like (Major domain)"/>
    <property type="match status" value="1"/>
</dbReference>
<dbReference type="Proteomes" id="UP000050301">
    <property type="component" value="Unassembled WGS sequence"/>
</dbReference>
<dbReference type="Gene3D" id="3.90.1150.10">
    <property type="entry name" value="Aspartate Aminotransferase, domain 1"/>
    <property type="match status" value="1"/>
</dbReference>
<protein>
    <recommendedName>
        <fullName evidence="7">4-aminobutyrate aminotransferase</fullName>
    </recommendedName>
</protein>
<dbReference type="PANTHER" id="PTHR11986">
    <property type="entry name" value="AMINOTRANSFERASE CLASS III"/>
    <property type="match status" value="1"/>
</dbReference>